<proteinExistence type="predicted"/>
<reference evidence="2 3" key="1">
    <citation type="submission" date="2019-08" db="EMBL/GenBank/DDBJ databases">
        <title>The genome of the soybean aphid Biotype 1, its phylome, world population structure and adaptation to the North American continent.</title>
        <authorList>
            <person name="Giordano R."/>
            <person name="Donthu R.K."/>
            <person name="Hernandez A.G."/>
            <person name="Wright C.L."/>
            <person name="Zimin A.V."/>
        </authorList>
    </citation>
    <scope>NUCLEOTIDE SEQUENCE [LARGE SCALE GENOMIC DNA]</scope>
    <source>
        <tissue evidence="2">Whole aphids</tissue>
    </source>
</reference>
<evidence type="ECO:0000313" key="3">
    <source>
        <dbReference type="Proteomes" id="UP000475862"/>
    </source>
</evidence>
<accession>A0A6G0U451</accession>
<name>A0A6G0U451_APHGL</name>
<organism evidence="2 3">
    <name type="scientific">Aphis glycines</name>
    <name type="common">Soybean aphid</name>
    <dbReference type="NCBI Taxonomy" id="307491"/>
    <lineage>
        <taxon>Eukaryota</taxon>
        <taxon>Metazoa</taxon>
        <taxon>Ecdysozoa</taxon>
        <taxon>Arthropoda</taxon>
        <taxon>Hexapoda</taxon>
        <taxon>Insecta</taxon>
        <taxon>Pterygota</taxon>
        <taxon>Neoptera</taxon>
        <taxon>Paraneoptera</taxon>
        <taxon>Hemiptera</taxon>
        <taxon>Sternorrhyncha</taxon>
        <taxon>Aphidomorpha</taxon>
        <taxon>Aphidoidea</taxon>
        <taxon>Aphididae</taxon>
        <taxon>Aphidini</taxon>
        <taxon>Aphis</taxon>
        <taxon>Aphis</taxon>
    </lineage>
</organism>
<evidence type="ECO:0000313" key="2">
    <source>
        <dbReference type="EMBL" id="KAE9543062.1"/>
    </source>
</evidence>
<keyword evidence="3" id="KW-1185">Reference proteome</keyword>
<dbReference type="Proteomes" id="UP000475862">
    <property type="component" value="Unassembled WGS sequence"/>
</dbReference>
<dbReference type="EMBL" id="VYZN01000009">
    <property type="protein sequence ID" value="KAE9543062.1"/>
    <property type="molecule type" value="Genomic_DNA"/>
</dbReference>
<keyword evidence="1" id="KW-0812">Transmembrane</keyword>
<keyword evidence="1" id="KW-0472">Membrane</keyword>
<sequence length="234" mass="27519">MVTCMYEKSMNAIWRKRYKPNCSGKLKNHLRDTWAPIVFILIIVKNFTKYVNIAIVQAILFLKNLFVLISKIFLKTTGMSNRNIISTSLAVYRHTKKHTSFYNHVFLAINALVRTSRINHSQENIIYNVLKVSIDRTGAFFYKLMKNAILKLFNKVRYKVTPQGLDRLYFSIMITCGVFTDKRTGNYLQKYQKMSKSSKVFVMIKNCQSQVIIRPFEIRRNVEITNSDYVRVQE</sequence>
<comment type="caution">
    <text evidence="2">The sequence shown here is derived from an EMBL/GenBank/DDBJ whole genome shotgun (WGS) entry which is preliminary data.</text>
</comment>
<evidence type="ECO:0000256" key="1">
    <source>
        <dbReference type="SAM" id="Phobius"/>
    </source>
</evidence>
<protein>
    <submittedName>
        <fullName evidence="2">Uncharacterized protein</fullName>
    </submittedName>
</protein>
<keyword evidence="1" id="KW-1133">Transmembrane helix</keyword>
<feature type="transmembrane region" description="Helical" evidence="1">
    <location>
        <begin position="33"/>
        <end position="48"/>
    </location>
</feature>
<gene>
    <name evidence="2" type="ORF">AGLY_002973</name>
</gene>
<dbReference type="AlphaFoldDB" id="A0A6G0U451"/>